<dbReference type="AlphaFoldDB" id="A0A176VZ96"/>
<protein>
    <recommendedName>
        <fullName evidence="6">Glycosyltransferase 61 catalytic domain-containing protein</fullName>
    </recommendedName>
</protein>
<evidence type="ECO:0000256" key="4">
    <source>
        <dbReference type="SAM" id="MobiDB-lite"/>
    </source>
</evidence>
<feature type="region of interest" description="Disordered" evidence="4">
    <location>
        <begin position="1"/>
        <end position="24"/>
    </location>
</feature>
<keyword evidence="5" id="KW-0472">Membrane</keyword>
<evidence type="ECO:0000313" key="7">
    <source>
        <dbReference type="EMBL" id="OAE26114.1"/>
    </source>
</evidence>
<feature type="domain" description="Glycosyltransferase 61 catalytic" evidence="6">
    <location>
        <begin position="311"/>
        <end position="441"/>
    </location>
</feature>
<evidence type="ECO:0000256" key="5">
    <source>
        <dbReference type="SAM" id="Phobius"/>
    </source>
</evidence>
<sequence length="546" mass="62329">MIRKFRELRDGEGGGGGAGADAEDVDDRTELKWKSRRSKAYPMALLLVFTLVVGVTILMNFHSPFASIRPYTEEERHHVDKVLGRETDQQLSTTFIREHPYDSNGKGYLHLRLSIDLKADPYHFGELSTWPSHWQKMLPGSVQHEVFYCDRTHIRTDVCRLHGNVHLEQSGTFVLHSVDDTTPLKMLTVKPYTRKWEKLCMDKVSEVRLVSVRSSGNGSRVCDMWHSLPAVVFSTGGYTGNVYHEFHDGLIPLYITTQHLKREVVFVISDYHPWWFQKYAEVIKQLTKYEILDLANLTESHCFLDVTAGLFIHEELSIIPSIMPKQKSIRDFRALLGRAYHGNLSWSAEDITTFRPVRGKQTGVMPELVIIVREGSRVLLNLDKIVKLAIQVGFNVVILKPDPTTELKKLFWVLNRADVMMGVHGAAMTHFLFMRPGTVFIQVVPLGTDWAAYTYFGEPAEKMGLQYLPYKITPEESSLYKKYGKDDPVLTDPYAVGQQGWGTIKEIYLEGQDVELSLPRFQKTLEEAKRKSKPQNLPVSDVLASI</sequence>
<accession>A0A176VZ96</accession>
<dbReference type="Proteomes" id="UP000077202">
    <property type="component" value="Unassembled WGS sequence"/>
</dbReference>
<keyword evidence="8" id="KW-1185">Reference proteome</keyword>
<evidence type="ECO:0000259" key="6">
    <source>
        <dbReference type="Pfam" id="PF04577"/>
    </source>
</evidence>
<reference evidence="7" key="1">
    <citation type="submission" date="2016-03" db="EMBL/GenBank/DDBJ databases">
        <title>Mechanisms controlling the formation of the plant cell surface in tip-growing cells are functionally conserved among land plants.</title>
        <authorList>
            <person name="Honkanen S."/>
            <person name="Jones V.A."/>
            <person name="Morieri G."/>
            <person name="Champion C."/>
            <person name="Hetherington A.J."/>
            <person name="Kelly S."/>
            <person name="Saint-Marcoux D."/>
            <person name="Proust H."/>
            <person name="Prescott H."/>
            <person name="Dolan L."/>
        </authorList>
    </citation>
    <scope>NUCLEOTIDE SEQUENCE [LARGE SCALE GENOMIC DNA]</scope>
    <source>
        <tissue evidence="7">Whole gametophyte</tissue>
    </source>
</reference>
<dbReference type="PANTHER" id="PTHR20961">
    <property type="entry name" value="GLYCOSYLTRANSFERASE"/>
    <property type="match status" value="1"/>
</dbReference>
<dbReference type="Pfam" id="PF04577">
    <property type="entry name" value="Glyco_transf_61"/>
    <property type="match status" value="1"/>
</dbReference>
<dbReference type="GO" id="GO:0016763">
    <property type="term" value="F:pentosyltransferase activity"/>
    <property type="evidence" value="ECO:0007669"/>
    <property type="project" value="UniProtKB-ARBA"/>
</dbReference>
<organism evidence="7 8">
    <name type="scientific">Marchantia polymorpha subsp. ruderalis</name>
    <dbReference type="NCBI Taxonomy" id="1480154"/>
    <lineage>
        <taxon>Eukaryota</taxon>
        <taxon>Viridiplantae</taxon>
        <taxon>Streptophyta</taxon>
        <taxon>Embryophyta</taxon>
        <taxon>Marchantiophyta</taxon>
        <taxon>Marchantiopsida</taxon>
        <taxon>Marchantiidae</taxon>
        <taxon>Marchantiales</taxon>
        <taxon>Marchantiaceae</taxon>
        <taxon>Marchantia</taxon>
    </lineage>
</organism>
<gene>
    <name evidence="7" type="ORF">AXG93_4022s1270</name>
</gene>
<name>A0A176VZ96_MARPO</name>
<dbReference type="InterPro" id="IPR049625">
    <property type="entry name" value="Glyco_transf_61_cat"/>
</dbReference>
<keyword evidence="2" id="KW-0808">Transferase</keyword>
<dbReference type="EMBL" id="LVLJ01002256">
    <property type="protein sequence ID" value="OAE26114.1"/>
    <property type="molecule type" value="Genomic_DNA"/>
</dbReference>
<dbReference type="InterPro" id="IPR007657">
    <property type="entry name" value="Glycosyltransferase_61"/>
</dbReference>
<feature type="transmembrane region" description="Helical" evidence="5">
    <location>
        <begin position="40"/>
        <end position="61"/>
    </location>
</feature>
<comment type="caution">
    <text evidence="7">The sequence shown here is derived from an EMBL/GenBank/DDBJ whole genome shotgun (WGS) entry which is preliminary data.</text>
</comment>
<dbReference type="PANTHER" id="PTHR20961:SF124">
    <property type="entry name" value="GLYCOSYLTRANSFERASE"/>
    <property type="match status" value="1"/>
</dbReference>
<keyword evidence="5" id="KW-0812">Transmembrane</keyword>
<feature type="compositionally biased region" description="Basic and acidic residues" evidence="4">
    <location>
        <begin position="1"/>
        <end position="12"/>
    </location>
</feature>
<feature type="region of interest" description="Disordered" evidence="4">
    <location>
        <begin position="527"/>
        <end position="546"/>
    </location>
</feature>
<keyword evidence="1" id="KW-0328">Glycosyltransferase</keyword>
<proteinExistence type="predicted"/>
<keyword evidence="5" id="KW-1133">Transmembrane helix</keyword>
<evidence type="ECO:0000256" key="2">
    <source>
        <dbReference type="ARBA" id="ARBA00022679"/>
    </source>
</evidence>
<keyword evidence="3" id="KW-0325">Glycoprotein</keyword>
<evidence type="ECO:0000256" key="3">
    <source>
        <dbReference type="ARBA" id="ARBA00023180"/>
    </source>
</evidence>
<dbReference type="GO" id="GO:0005794">
    <property type="term" value="C:Golgi apparatus"/>
    <property type="evidence" value="ECO:0007669"/>
    <property type="project" value="UniProtKB-ARBA"/>
</dbReference>
<evidence type="ECO:0000256" key="1">
    <source>
        <dbReference type="ARBA" id="ARBA00022676"/>
    </source>
</evidence>
<evidence type="ECO:0000313" key="8">
    <source>
        <dbReference type="Proteomes" id="UP000077202"/>
    </source>
</evidence>